<dbReference type="AlphaFoldDB" id="A0A2H0UVZ3"/>
<dbReference type="NCBIfam" id="TIGR04474">
    <property type="entry name" value="tcm_partner"/>
    <property type="match status" value="1"/>
</dbReference>
<proteinExistence type="predicted"/>
<dbReference type="InterPro" id="IPR031009">
    <property type="entry name" value="Tcm_partner"/>
</dbReference>
<organism evidence="5 6">
    <name type="scientific">bacterium (Candidatus Gribaldobacteria) CG10_big_fil_rev_8_21_14_0_10_37_21</name>
    <dbReference type="NCBI Taxonomy" id="2014275"/>
    <lineage>
        <taxon>Bacteria</taxon>
        <taxon>Candidatus Gribaldobacteria</taxon>
    </lineage>
</organism>
<dbReference type="GO" id="GO:0051536">
    <property type="term" value="F:iron-sulfur cluster binding"/>
    <property type="evidence" value="ECO:0007669"/>
    <property type="project" value="UniProtKB-KW"/>
</dbReference>
<dbReference type="SFLD" id="SFLDS00029">
    <property type="entry name" value="Radical_SAM"/>
    <property type="match status" value="1"/>
</dbReference>
<keyword evidence="1" id="KW-0479">Metal-binding</keyword>
<evidence type="ECO:0000256" key="1">
    <source>
        <dbReference type="ARBA" id="ARBA00022723"/>
    </source>
</evidence>
<evidence type="ECO:0000256" key="3">
    <source>
        <dbReference type="ARBA" id="ARBA00023014"/>
    </source>
</evidence>
<keyword evidence="3" id="KW-0411">Iron-sulfur</keyword>
<gene>
    <name evidence="5" type="ORF">COU05_02730</name>
</gene>
<evidence type="ECO:0000256" key="2">
    <source>
        <dbReference type="ARBA" id="ARBA00023004"/>
    </source>
</evidence>
<dbReference type="PANTHER" id="PTHR43432">
    <property type="entry name" value="SLR0285 PROTEIN"/>
    <property type="match status" value="1"/>
</dbReference>
<dbReference type="InterPro" id="IPR040086">
    <property type="entry name" value="MJ0683-like"/>
</dbReference>
<dbReference type="InterPro" id="IPR007197">
    <property type="entry name" value="rSAM"/>
</dbReference>
<dbReference type="CDD" id="cd01335">
    <property type="entry name" value="Radical_SAM"/>
    <property type="match status" value="1"/>
</dbReference>
<dbReference type="Proteomes" id="UP000230132">
    <property type="component" value="Unassembled WGS sequence"/>
</dbReference>
<keyword evidence="2" id="KW-0408">Iron</keyword>
<name>A0A2H0UVZ3_9BACT</name>
<dbReference type="InterPro" id="IPR058240">
    <property type="entry name" value="rSAM_sf"/>
</dbReference>
<dbReference type="Pfam" id="PF04055">
    <property type="entry name" value="Radical_SAM"/>
    <property type="match status" value="1"/>
</dbReference>
<reference evidence="6" key="1">
    <citation type="submission" date="2017-09" db="EMBL/GenBank/DDBJ databases">
        <title>Depth-based differentiation of microbial function through sediment-hosted aquifers and enrichment of novel symbionts in the deep terrestrial subsurface.</title>
        <authorList>
            <person name="Probst A.J."/>
            <person name="Ladd B."/>
            <person name="Jarett J.K."/>
            <person name="Geller-Mcgrath D.E."/>
            <person name="Sieber C.M.K."/>
            <person name="Emerson J.B."/>
            <person name="Anantharaman K."/>
            <person name="Thomas B.C."/>
            <person name="Malmstrom R."/>
            <person name="Stieglmeier M."/>
            <person name="Klingl A."/>
            <person name="Woyke T."/>
            <person name="Ryan C.M."/>
            <person name="Banfield J.F."/>
        </authorList>
    </citation>
    <scope>NUCLEOTIDE SEQUENCE [LARGE SCALE GENOMIC DNA]</scope>
</reference>
<accession>A0A2H0UVZ3</accession>
<evidence type="ECO:0000313" key="5">
    <source>
        <dbReference type="EMBL" id="PIR90305.1"/>
    </source>
</evidence>
<dbReference type="GO" id="GO:0046872">
    <property type="term" value="F:metal ion binding"/>
    <property type="evidence" value="ECO:0007669"/>
    <property type="project" value="UniProtKB-KW"/>
</dbReference>
<feature type="domain" description="Radical SAM core" evidence="4">
    <location>
        <begin position="334"/>
        <end position="499"/>
    </location>
</feature>
<dbReference type="EMBL" id="PFAX01000029">
    <property type="protein sequence ID" value="PIR90305.1"/>
    <property type="molecule type" value="Genomic_DNA"/>
</dbReference>
<dbReference type="PANTHER" id="PTHR43432:SF6">
    <property type="entry name" value="RADICAL SAM CORE DOMAIN-CONTAINING PROTEIN"/>
    <property type="match status" value="1"/>
</dbReference>
<protein>
    <recommendedName>
        <fullName evidence="4">Radical SAM core domain-containing protein</fullName>
    </recommendedName>
</protein>
<evidence type="ECO:0000313" key="6">
    <source>
        <dbReference type="Proteomes" id="UP000230132"/>
    </source>
</evidence>
<comment type="caution">
    <text evidence="5">The sequence shown here is derived from an EMBL/GenBank/DDBJ whole genome shotgun (WGS) entry which is preliminary data.</text>
</comment>
<dbReference type="GO" id="GO:0003824">
    <property type="term" value="F:catalytic activity"/>
    <property type="evidence" value="ECO:0007669"/>
    <property type="project" value="InterPro"/>
</dbReference>
<dbReference type="SUPFAM" id="SSF102114">
    <property type="entry name" value="Radical SAM enzymes"/>
    <property type="match status" value="1"/>
</dbReference>
<evidence type="ECO:0000259" key="4">
    <source>
        <dbReference type="Pfam" id="PF04055"/>
    </source>
</evidence>
<dbReference type="Gene3D" id="3.80.30.30">
    <property type="match status" value="1"/>
</dbReference>
<sequence>MSEKDWDITNRIHTKNKLEIIRSVFNMWLTVWNGERQQSWTNREWYVIDLFAGTGVYFDNKNKVSGSSLILLENIFNQRDKLEKNKVKIKLFLVEIKKQNFDNLKKNIEAFLNSNKTIKNIVEVYFYKEDCNTAINDILGNINNSYKNPLFILIDPYGLQIKKETINKIADLKNSKDVLLNYILEGVRRVGGVYKKGQKGAILNKKEIKTIETFKDFIGENVKIISKTDKELLEQYVSVLSKKGLNVVGYDMPYSDRKDILYYLLFASKKVKITKIVQDIYYRHKRKQNSQTSLFGEEYEKSNIFSVDSKSKIISIRRKSLLYKTKVEYGDWTINHIIGCSHGCNFPCYAMMMAKKFGWVKDYEDWRKPRLAVNALEILEKEIPKYKNEIDFVHLCFMSDPFMYDSEEKDLIPEIKEMTLKIIERLNKDGIRVTTLTKGFYPDEILDKKRFSLANEYGITLVSLNEDFKREYEPFSAPYEKRIDSLKKLAKAGLKTWISMEPYPTPQLPKLKETGAERIDEILEKIKFVKKIVFGKLNYSRLNYYNGNYSQIHGNGDHFYKEMAQKVINFCKKNDIEYHIKIGTPLSEKNTKSIFK</sequence>
<dbReference type="SFLD" id="SFLDG01084">
    <property type="entry name" value="Uncharacterised_Radical_SAM_Su"/>
    <property type="match status" value="1"/>
</dbReference>